<protein>
    <submittedName>
        <fullName evidence="1">Uncharacterized protein</fullName>
    </submittedName>
</protein>
<dbReference type="EMBL" id="QGKX02001621">
    <property type="protein sequence ID" value="KAF3505232.1"/>
    <property type="molecule type" value="Genomic_DNA"/>
</dbReference>
<evidence type="ECO:0000313" key="2">
    <source>
        <dbReference type="Proteomes" id="UP000712600"/>
    </source>
</evidence>
<reference evidence="1" key="1">
    <citation type="submission" date="2019-12" db="EMBL/GenBank/DDBJ databases">
        <title>Genome sequencing and annotation of Brassica cretica.</title>
        <authorList>
            <person name="Studholme D.J."/>
            <person name="Sarris P."/>
        </authorList>
    </citation>
    <scope>NUCLEOTIDE SEQUENCE</scope>
    <source>
        <strain evidence="1">PFS-109/04</strain>
        <tissue evidence="1">Leaf</tissue>
    </source>
</reference>
<dbReference type="Proteomes" id="UP000712600">
    <property type="component" value="Unassembled WGS sequence"/>
</dbReference>
<gene>
    <name evidence="1" type="ORF">F2Q69_00042303</name>
</gene>
<proteinExistence type="predicted"/>
<name>A0A8S9NN61_BRACR</name>
<dbReference type="AlphaFoldDB" id="A0A8S9NN61"/>
<organism evidence="1 2">
    <name type="scientific">Brassica cretica</name>
    <name type="common">Mustard</name>
    <dbReference type="NCBI Taxonomy" id="69181"/>
    <lineage>
        <taxon>Eukaryota</taxon>
        <taxon>Viridiplantae</taxon>
        <taxon>Streptophyta</taxon>
        <taxon>Embryophyta</taxon>
        <taxon>Tracheophyta</taxon>
        <taxon>Spermatophyta</taxon>
        <taxon>Magnoliopsida</taxon>
        <taxon>eudicotyledons</taxon>
        <taxon>Gunneridae</taxon>
        <taxon>Pentapetalae</taxon>
        <taxon>rosids</taxon>
        <taxon>malvids</taxon>
        <taxon>Brassicales</taxon>
        <taxon>Brassicaceae</taxon>
        <taxon>Brassiceae</taxon>
        <taxon>Brassica</taxon>
    </lineage>
</organism>
<accession>A0A8S9NN61</accession>
<sequence>MVMGWDRVWNGPRRIGHARRASWLVSRPSLTASQPATRSCSPGELARVAGELAGESTGNRVVLAGRAGSCPGRARRRVDRQHGRARRASWLVSWSSSPGDLFRLFVSSAFEVLNEIGFF</sequence>
<comment type="caution">
    <text evidence="1">The sequence shown here is derived from an EMBL/GenBank/DDBJ whole genome shotgun (WGS) entry which is preliminary data.</text>
</comment>
<evidence type="ECO:0000313" key="1">
    <source>
        <dbReference type="EMBL" id="KAF3505232.1"/>
    </source>
</evidence>